<dbReference type="GeneID" id="63688937"/>
<organism evidence="1 2">
    <name type="scientific">Dacryopinax primogenitus (strain DJM 731)</name>
    <name type="common">Brown rot fungus</name>
    <dbReference type="NCBI Taxonomy" id="1858805"/>
    <lineage>
        <taxon>Eukaryota</taxon>
        <taxon>Fungi</taxon>
        <taxon>Dikarya</taxon>
        <taxon>Basidiomycota</taxon>
        <taxon>Agaricomycotina</taxon>
        <taxon>Dacrymycetes</taxon>
        <taxon>Dacrymycetales</taxon>
        <taxon>Dacrymycetaceae</taxon>
        <taxon>Dacryopinax</taxon>
    </lineage>
</organism>
<proteinExistence type="predicted"/>
<dbReference type="HOGENOM" id="CLU_2558246_0_0_1"/>
<sequence>MNWPNGWILTQLSDCKDVEKQIYANSYVRDYAPRSSVSSGNAAVAHSTLLPTCRQGGGRIKDGRNGLIRGWLDVSRKLQSGS</sequence>
<dbReference type="AlphaFoldDB" id="M5FNT5"/>
<evidence type="ECO:0000313" key="1">
    <source>
        <dbReference type="EMBL" id="EJT97905.1"/>
    </source>
</evidence>
<reference evidence="1 2" key="1">
    <citation type="journal article" date="2012" name="Science">
        <title>The Paleozoic origin of enzymatic lignin decomposition reconstructed from 31 fungal genomes.</title>
        <authorList>
            <person name="Floudas D."/>
            <person name="Binder M."/>
            <person name="Riley R."/>
            <person name="Barry K."/>
            <person name="Blanchette R.A."/>
            <person name="Henrissat B."/>
            <person name="Martinez A.T."/>
            <person name="Otillar R."/>
            <person name="Spatafora J.W."/>
            <person name="Yadav J.S."/>
            <person name="Aerts A."/>
            <person name="Benoit I."/>
            <person name="Boyd A."/>
            <person name="Carlson A."/>
            <person name="Copeland A."/>
            <person name="Coutinho P.M."/>
            <person name="de Vries R.P."/>
            <person name="Ferreira P."/>
            <person name="Findley K."/>
            <person name="Foster B."/>
            <person name="Gaskell J."/>
            <person name="Glotzer D."/>
            <person name="Gorecki P."/>
            <person name="Heitman J."/>
            <person name="Hesse C."/>
            <person name="Hori C."/>
            <person name="Igarashi K."/>
            <person name="Jurgens J.A."/>
            <person name="Kallen N."/>
            <person name="Kersten P."/>
            <person name="Kohler A."/>
            <person name="Kuees U."/>
            <person name="Kumar T.K.A."/>
            <person name="Kuo A."/>
            <person name="LaButti K."/>
            <person name="Larrondo L.F."/>
            <person name="Lindquist E."/>
            <person name="Ling A."/>
            <person name="Lombard V."/>
            <person name="Lucas S."/>
            <person name="Lundell T."/>
            <person name="Martin R."/>
            <person name="McLaughlin D.J."/>
            <person name="Morgenstern I."/>
            <person name="Morin E."/>
            <person name="Murat C."/>
            <person name="Nagy L.G."/>
            <person name="Nolan M."/>
            <person name="Ohm R.A."/>
            <person name="Patyshakuliyeva A."/>
            <person name="Rokas A."/>
            <person name="Ruiz-Duenas F.J."/>
            <person name="Sabat G."/>
            <person name="Salamov A."/>
            <person name="Samejima M."/>
            <person name="Schmutz J."/>
            <person name="Slot J.C."/>
            <person name="St John F."/>
            <person name="Stenlid J."/>
            <person name="Sun H."/>
            <person name="Sun S."/>
            <person name="Syed K."/>
            <person name="Tsang A."/>
            <person name="Wiebenga A."/>
            <person name="Young D."/>
            <person name="Pisabarro A."/>
            <person name="Eastwood D.C."/>
            <person name="Martin F."/>
            <person name="Cullen D."/>
            <person name="Grigoriev I.V."/>
            <person name="Hibbett D.S."/>
        </authorList>
    </citation>
    <scope>NUCLEOTIDE SEQUENCE [LARGE SCALE GENOMIC DNA]</scope>
    <source>
        <strain evidence="1 2">DJM-731 SS1</strain>
    </source>
</reference>
<dbReference type="RefSeq" id="XP_040624803.1">
    <property type="nucleotide sequence ID" value="XM_040773875.1"/>
</dbReference>
<gene>
    <name evidence="1" type="ORF">DACRYDRAFT_24835</name>
</gene>
<accession>M5FNT5</accession>
<name>M5FNT5_DACPD</name>
<protein>
    <submittedName>
        <fullName evidence="1">Uncharacterized protein</fullName>
    </submittedName>
</protein>
<dbReference type="Proteomes" id="UP000030653">
    <property type="component" value="Unassembled WGS sequence"/>
</dbReference>
<dbReference type="EMBL" id="JH795875">
    <property type="protein sequence ID" value="EJT97905.1"/>
    <property type="molecule type" value="Genomic_DNA"/>
</dbReference>
<keyword evidence="2" id="KW-1185">Reference proteome</keyword>
<evidence type="ECO:0000313" key="2">
    <source>
        <dbReference type="Proteomes" id="UP000030653"/>
    </source>
</evidence>